<name>A0ABW2C7F5_9PSEU</name>
<gene>
    <name evidence="2" type="ORF">ACFQGD_28700</name>
</gene>
<dbReference type="InterPro" id="IPR024520">
    <property type="entry name" value="DUF3558"/>
</dbReference>
<feature type="compositionally biased region" description="Polar residues" evidence="1">
    <location>
        <begin position="42"/>
        <end position="53"/>
    </location>
</feature>
<evidence type="ECO:0000256" key="1">
    <source>
        <dbReference type="SAM" id="MobiDB-lite"/>
    </source>
</evidence>
<accession>A0ABW2C7F5</accession>
<dbReference type="Pfam" id="PF12079">
    <property type="entry name" value="DUF3558"/>
    <property type="match status" value="1"/>
</dbReference>
<keyword evidence="3" id="KW-1185">Reference proteome</keyword>
<dbReference type="Proteomes" id="UP001596337">
    <property type="component" value="Unassembled WGS sequence"/>
</dbReference>
<dbReference type="PROSITE" id="PS51257">
    <property type="entry name" value="PROKAR_LIPOPROTEIN"/>
    <property type="match status" value="1"/>
</dbReference>
<feature type="compositionally biased region" description="Low complexity" evidence="1">
    <location>
        <begin position="26"/>
        <end position="41"/>
    </location>
</feature>
<comment type="caution">
    <text evidence="2">The sequence shown here is derived from an EMBL/GenBank/DDBJ whole genome shotgun (WGS) entry which is preliminary data.</text>
</comment>
<dbReference type="EMBL" id="JBHSXX010000001">
    <property type="protein sequence ID" value="MFC6871108.1"/>
    <property type="molecule type" value="Genomic_DNA"/>
</dbReference>
<evidence type="ECO:0000313" key="3">
    <source>
        <dbReference type="Proteomes" id="UP001596337"/>
    </source>
</evidence>
<feature type="region of interest" description="Disordered" evidence="1">
    <location>
        <begin position="17"/>
        <end position="53"/>
    </location>
</feature>
<organism evidence="2 3">
    <name type="scientific">Haloechinothrix salitolerans</name>
    <dbReference type="NCBI Taxonomy" id="926830"/>
    <lineage>
        <taxon>Bacteria</taxon>
        <taxon>Bacillati</taxon>
        <taxon>Actinomycetota</taxon>
        <taxon>Actinomycetes</taxon>
        <taxon>Pseudonocardiales</taxon>
        <taxon>Pseudonocardiaceae</taxon>
        <taxon>Haloechinothrix</taxon>
    </lineage>
</organism>
<sequence>MKLRTATATLAATATLLTGCGGGETGEPTTGGPTAIGPTAENGPTTRASEVTAPTVSDPIEGIDKYKQDPCSMLTKAQATKLGYSAEIKRPPDQDNGPECEWLDEDTNSFTIVILNNQPEGMAGVYKNKEYFGYFEPVNVAGYPGVFGGAVDDREDGACSLGVGVTDQQVINIGGQMNLGSPDRNRPCEVMKKAAEMAIKTMRTGK</sequence>
<reference evidence="3" key="1">
    <citation type="journal article" date="2019" name="Int. J. Syst. Evol. Microbiol.">
        <title>The Global Catalogue of Microorganisms (GCM) 10K type strain sequencing project: providing services to taxonomists for standard genome sequencing and annotation.</title>
        <authorList>
            <consortium name="The Broad Institute Genomics Platform"/>
            <consortium name="The Broad Institute Genome Sequencing Center for Infectious Disease"/>
            <person name="Wu L."/>
            <person name="Ma J."/>
        </authorList>
    </citation>
    <scope>NUCLEOTIDE SEQUENCE [LARGE SCALE GENOMIC DNA]</scope>
    <source>
        <strain evidence="3">KCTC 32255</strain>
    </source>
</reference>
<proteinExistence type="predicted"/>
<protein>
    <submittedName>
        <fullName evidence="2">DUF3558 domain-containing protein</fullName>
    </submittedName>
</protein>
<dbReference type="RefSeq" id="WP_345406275.1">
    <property type="nucleotide sequence ID" value="NZ_BAABLA010000122.1"/>
</dbReference>
<evidence type="ECO:0000313" key="2">
    <source>
        <dbReference type="EMBL" id="MFC6871108.1"/>
    </source>
</evidence>